<dbReference type="SUPFAM" id="SSF56399">
    <property type="entry name" value="ADP-ribosylation"/>
    <property type="match status" value="1"/>
</dbReference>
<keyword evidence="2" id="KW-1185">Reference proteome</keyword>
<organism evidence="1 2">
    <name type="scientific">Methylobacterium nodulans (strain LMG 21967 / CNCM I-2342 / ORS 2060)</name>
    <dbReference type="NCBI Taxonomy" id="460265"/>
    <lineage>
        <taxon>Bacteria</taxon>
        <taxon>Pseudomonadati</taxon>
        <taxon>Pseudomonadota</taxon>
        <taxon>Alphaproteobacteria</taxon>
        <taxon>Hyphomicrobiales</taxon>
        <taxon>Methylobacteriaceae</taxon>
        <taxon>Methylobacterium</taxon>
    </lineage>
</organism>
<dbReference type="OrthoDB" id="7961590at2"/>
<gene>
    <name evidence="1" type="ordered locus">Mnod_3815</name>
</gene>
<dbReference type="AlphaFoldDB" id="B8IRH5"/>
<sequence length="158" mass="18437">MARLFYASRHYRKNGDIIHPGHYGRMIGISRHSHYHFSREQVLERIRTRRHPQKPSRLRCVFTCPTEADIRQYVEEQMARHPSRVREPLYEVETTERNPLMHHGDWNLAEMVMRGGPGAEITADLYWQGIPGPDQPRGPGTYMEVITPSPLIVVRQLG</sequence>
<dbReference type="eggNOG" id="ENOG5033K77">
    <property type="taxonomic scope" value="Bacteria"/>
</dbReference>
<proteinExistence type="predicted"/>
<accession>B8IRH5</accession>
<evidence type="ECO:0000313" key="1">
    <source>
        <dbReference type="EMBL" id="ACL58715.1"/>
    </source>
</evidence>
<dbReference type="EMBL" id="CP001349">
    <property type="protein sequence ID" value="ACL58715.1"/>
    <property type="molecule type" value="Genomic_DNA"/>
</dbReference>
<name>B8IRH5_METNO</name>
<evidence type="ECO:0000313" key="2">
    <source>
        <dbReference type="Proteomes" id="UP000008207"/>
    </source>
</evidence>
<dbReference type="KEGG" id="mno:Mnod_3815"/>
<dbReference type="HOGENOM" id="CLU_1674546_0_0_5"/>
<protein>
    <submittedName>
        <fullName evidence="1">Uncharacterized protein</fullName>
    </submittedName>
</protein>
<dbReference type="Proteomes" id="UP000008207">
    <property type="component" value="Chromosome"/>
</dbReference>
<reference evidence="1 2" key="1">
    <citation type="submission" date="2009-01" db="EMBL/GenBank/DDBJ databases">
        <title>Complete sequence of chromosome of Methylobacterium nodulans ORS 2060.</title>
        <authorList>
            <consortium name="US DOE Joint Genome Institute"/>
            <person name="Lucas S."/>
            <person name="Copeland A."/>
            <person name="Lapidus A."/>
            <person name="Glavina del Rio T."/>
            <person name="Dalin E."/>
            <person name="Tice H."/>
            <person name="Bruce D."/>
            <person name="Goodwin L."/>
            <person name="Pitluck S."/>
            <person name="Sims D."/>
            <person name="Brettin T."/>
            <person name="Detter J.C."/>
            <person name="Han C."/>
            <person name="Larimer F."/>
            <person name="Land M."/>
            <person name="Hauser L."/>
            <person name="Kyrpides N."/>
            <person name="Ivanova N."/>
            <person name="Marx C.J."/>
            <person name="Richardson P."/>
        </authorList>
    </citation>
    <scope>NUCLEOTIDE SEQUENCE [LARGE SCALE GENOMIC DNA]</scope>
    <source>
        <strain evidence="2">LMG 21967 / CNCM I-2342 / ORS 2060</strain>
    </source>
</reference>